<sequence length="128" mass="14226">MMPVAARFHNLRDKVLDCVDFVLAEPVRLSFLKNGVADPARPLIEIEAVLRVGEGKTTSIAGSRSDGWRSRIVADKAQLHIDRAKYTGPQPQSGDKVRALARHGMPWFEVADVDDRSHTRLVLNLNEA</sequence>
<dbReference type="OrthoDB" id="7866819at2"/>
<accession>A0A2U2DG34</accession>
<protein>
    <submittedName>
        <fullName evidence="1">Uncharacterized protein</fullName>
    </submittedName>
</protein>
<gene>
    <name evidence="1" type="ORF">DEM27_31575</name>
</gene>
<dbReference type="Proteomes" id="UP000245252">
    <property type="component" value="Unassembled WGS sequence"/>
</dbReference>
<evidence type="ECO:0000313" key="2">
    <source>
        <dbReference type="Proteomes" id="UP000245252"/>
    </source>
</evidence>
<organism evidence="1 2">
    <name type="scientific">Metarhizobium album</name>
    <dbReference type="NCBI Taxonomy" id="2182425"/>
    <lineage>
        <taxon>Bacteria</taxon>
        <taxon>Pseudomonadati</taxon>
        <taxon>Pseudomonadota</taxon>
        <taxon>Alphaproteobacteria</taxon>
        <taxon>Hyphomicrobiales</taxon>
        <taxon>Rhizobiaceae</taxon>
        <taxon>Metarhizobium</taxon>
    </lineage>
</organism>
<reference evidence="1 2" key="1">
    <citation type="submission" date="2018-05" db="EMBL/GenBank/DDBJ databases">
        <title>The draft genome of strain NS-104.</title>
        <authorList>
            <person name="Hang P."/>
            <person name="Jiang J."/>
        </authorList>
    </citation>
    <scope>NUCLEOTIDE SEQUENCE [LARGE SCALE GENOMIC DNA]</scope>
    <source>
        <strain evidence="1 2">NS-104</strain>
    </source>
</reference>
<comment type="caution">
    <text evidence="1">The sequence shown here is derived from an EMBL/GenBank/DDBJ whole genome shotgun (WGS) entry which is preliminary data.</text>
</comment>
<name>A0A2U2DG34_9HYPH</name>
<dbReference type="AlphaFoldDB" id="A0A2U2DG34"/>
<evidence type="ECO:0000313" key="1">
    <source>
        <dbReference type="EMBL" id="PWE52283.1"/>
    </source>
</evidence>
<proteinExistence type="predicted"/>
<dbReference type="EMBL" id="QFBC01000028">
    <property type="protein sequence ID" value="PWE52283.1"/>
    <property type="molecule type" value="Genomic_DNA"/>
</dbReference>
<keyword evidence="2" id="KW-1185">Reference proteome</keyword>